<organism evidence="1 2">
    <name type="scientific">Kipferlia bialata</name>
    <dbReference type="NCBI Taxonomy" id="797122"/>
    <lineage>
        <taxon>Eukaryota</taxon>
        <taxon>Metamonada</taxon>
        <taxon>Carpediemonas-like organisms</taxon>
        <taxon>Kipferlia</taxon>
    </lineage>
</organism>
<gene>
    <name evidence="1" type="ORF">KIPB_012201</name>
</gene>
<evidence type="ECO:0000313" key="2">
    <source>
        <dbReference type="Proteomes" id="UP000265618"/>
    </source>
</evidence>
<keyword evidence="2" id="KW-1185">Reference proteome</keyword>
<reference evidence="1 2" key="1">
    <citation type="journal article" date="2018" name="PLoS ONE">
        <title>The draft genome of Kipferlia bialata reveals reductive genome evolution in fornicate parasites.</title>
        <authorList>
            <person name="Tanifuji G."/>
            <person name="Takabayashi S."/>
            <person name="Kume K."/>
            <person name="Takagi M."/>
            <person name="Nakayama T."/>
            <person name="Kamikawa R."/>
            <person name="Inagaki Y."/>
            <person name="Hashimoto T."/>
        </authorList>
    </citation>
    <scope>NUCLEOTIDE SEQUENCE [LARGE SCALE GENOMIC DNA]</scope>
    <source>
        <strain evidence="1">NY0173</strain>
    </source>
</reference>
<proteinExistence type="predicted"/>
<evidence type="ECO:0000313" key="1">
    <source>
        <dbReference type="EMBL" id="GCA63853.1"/>
    </source>
</evidence>
<accession>A0A391P043</accession>
<comment type="caution">
    <text evidence="1">The sequence shown here is derived from an EMBL/GenBank/DDBJ whole genome shotgun (WGS) entry which is preliminary data.</text>
</comment>
<sequence>MIEDVLIIESVLSVSHSAYLLFFNNCNTQQQHNATMSVPETIAQRVNEKVADLEFADWVDEKLAEVIPSPTERDVVTFPAEYEEEVRVQLYATAMAVVDINLRVYT</sequence>
<name>A0A391P043_9EUKA</name>
<dbReference type="AlphaFoldDB" id="A0A391P043"/>
<dbReference type="EMBL" id="BDIP01005294">
    <property type="protein sequence ID" value="GCA63853.1"/>
    <property type="molecule type" value="Genomic_DNA"/>
</dbReference>
<protein>
    <submittedName>
        <fullName evidence="1">Uncharacterized protein</fullName>
    </submittedName>
</protein>
<dbReference type="Proteomes" id="UP000265618">
    <property type="component" value="Unassembled WGS sequence"/>
</dbReference>